<dbReference type="PANTHER" id="PTHR36329">
    <property type="entry name" value="TRANSMEMBRANE PROTEIN"/>
    <property type="match status" value="1"/>
</dbReference>
<keyword evidence="3" id="KW-1185">Reference proteome</keyword>
<feature type="transmembrane region" description="Helical" evidence="1">
    <location>
        <begin position="156"/>
        <end position="177"/>
    </location>
</feature>
<feature type="transmembrane region" description="Helical" evidence="1">
    <location>
        <begin position="250"/>
        <end position="270"/>
    </location>
</feature>
<protein>
    <submittedName>
        <fullName evidence="2">Uncharacterized protein</fullName>
    </submittedName>
</protein>
<gene>
    <name evidence="2" type="ORF">LITE_LOCUS19460</name>
</gene>
<comment type="caution">
    <text evidence="2">The sequence shown here is derived from an EMBL/GenBank/DDBJ whole genome shotgun (WGS) entry which is preliminary data.</text>
</comment>
<organism evidence="2 3">
    <name type="scientific">Linum tenue</name>
    <dbReference type="NCBI Taxonomy" id="586396"/>
    <lineage>
        <taxon>Eukaryota</taxon>
        <taxon>Viridiplantae</taxon>
        <taxon>Streptophyta</taxon>
        <taxon>Embryophyta</taxon>
        <taxon>Tracheophyta</taxon>
        <taxon>Spermatophyta</taxon>
        <taxon>Magnoliopsida</taxon>
        <taxon>eudicotyledons</taxon>
        <taxon>Gunneridae</taxon>
        <taxon>Pentapetalae</taxon>
        <taxon>rosids</taxon>
        <taxon>fabids</taxon>
        <taxon>Malpighiales</taxon>
        <taxon>Linaceae</taxon>
        <taxon>Linum</taxon>
    </lineage>
</organism>
<proteinExistence type="predicted"/>
<accession>A0AAV0KNH9</accession>
<feature type="transmembrane region" description="Helical" evidence="1">
    <location>
        <begin position="124"/>
        <end position="144"/>
    </location>
</feature>
<name>A0AAV0KNH9_9ROSI</name>
<evidence type="ECO:0000313" key="3">
    <source>
        <dbReference type="Proteomes" id="UP001154282"/>
    </source>
</evidence>
<evidence type="ECO:0000256" key="1">
    <source>
        <dbReference type="SAM" id="Phobius"/>
    </source>
</evidence>
<keyword evidence="1" id="KW-0812">Transmembrane</keyword>
<dbReference type="PANTHER" id="PTHR36329:SF1">
    <property type="entry name" value="TRANSMEMBRANE PROTEIN"/>
    <property type="match status" value="1"/>
</dbReference>
<keyword evidence="1" id="KW-0472">Membrane</keyword>
<evidence type="ECO:0000313" key="2">
    <source>
        <dbReference type="EMBL" id="CAI0423288.1"/>
    </source>
</evidence>
<dbReference type="AlphaFoldDB" id="A0AAV0KNH9"/>
<dbReference type="EMBL" id="CAMGYJ010000005">
    <property type="protein sequence ID" value="CAI0423288.1"/>
    <property type="molecule type" value="Genomic_DNA"/>
</dbReference>
<keyword evidence="1" id="KW-1133">Transmembrane helix</keyword>
<dbReference type="Proteomes" id="UP001154282">
    <property type="component" value="Unassembled WGS sequence"/>
</dbReference>
<reference evidence="2" key="1">
    <citation type="submission" date="2022-08" db="EMBL/GenBank/DDBJ databases">
        <authorList>
            <person name="Gutierrez-Valencia J."/>
        </authorList>
    </citation>
    <scope>NUCLEOTIDE SEQUENCE</scope>
</reference>
<feature type="transmembrane region" description="Helical" evidence="1">
    <location>
        <begin position="189"/>
        <end position="216"/>
    </location>
</feature>
<sequence>MIDTYHLLLSLSRLHHLRNRLTGRNANIYKLLSNKLRRGRKKTSSHDDGRYAQITPQIRTQRRFLSTKRAFFCCFCRLGSHHKFPTLSLSFSQSPHFFILEFPMTAASESTALLNDSYQRLPPVYLALLSIWVVSACSWTLNTYRNRHSQRNNLQWTLASVPLIKSLQLGLSFLFWYSCFYSQICSLWMSFGVYITGVLFQTASFVSFLLISHGYCIMCERLSVTERRTTAALACVFYMTLVGYRASVPYFTILLLLNYVVSFYLIFYLISQNLLLLQEQLSFIEDEDVQGMHDAVYMKFLMFKKFRSAMQIVAVVEAMIFINVDNSPDHYWLRLLVREWAQFCIFSFIGWTFRSQDLVPRFSVMPAVKTKGERMVPPIYSIEMDAATFKEFSSREWHIGVVS</sequence>